<comment type="caution">
    <text evidence="1">The sequence shown here is derived from an EMBL/GenBank/DDBJ whole genome shotgun (WGS) entry which is preliminary data.</text>
</comment>
<proteinExistence type="predicted"/>
<dbReference type="AlphaFoldDB" id="A0A6P1DLT9"/>
<evidence type="ECO:0000313" key="2">
    <source>
        <dbReference type="Proteomes" id="UP000471640"/>
    </source>
</evidence>
<organism evidence="1 2">
    <name type="scientific">Thiorhodococcus mannitoliphagus</name>
    <dbReference type="NCBI Taxonomy" id="329406"/>
    <lineage>
        <taxon>Bacteria</taxon>
        <taxon>Pseudomonadati</taxon>
        <taxon>Pseudomonadota</taxon>
        <taxon>Gammaproteobacteria</taxon>
        <taxon>Chromatiales</taxon>
        <taxon>Chromatiaceae</taxon>
        <taxon>Thiorhodococcus</taxon>
    </lineage>
</organism>
<dbReference type="RefSeq" id="WP_164651898.1">
    <property type="nucleotide sequence ID" value="NZ_JAAIJR010000003.1"/>
</dbReference>
<reference evidence="2" key="1">
    <citation type="journal article" date="2020" name="Microbiol. Resour. Announc.">
        <title>Draft Genome Sequences of Thiorhodococcus mannitoliphagus and Thiorhodococcus minor, Purple Sulfur Photosynthetic Bacteria in the Gammaproteobacterial Family Chromatiaceae.</title>
        <authorList>
            <person name="Aviles F.A."/>
            <person name="Meyer T.E."/>
            <person name="Kyndt J.A."/>
        </authorList>
    </citation>
    <scope>NUCLEOTIDE SEQUENCE [LARGE SCALE GENOMIC DNA]</scope>
    <source>
        <strain evidence="2">DSM 18266</strain>
    </source>
</reference>
<accession>A0A6P1DLT9</accession>
<reference evidence="1 2" key="2">
    <citation type="submission" date="2020-02" db="EMBL/GenBank/DDBJ databases">
        <title>Genome sequences of Thiorhodococcus mannitoliphagus and Thiorhodococcus minor, purple sulfur photosynthetic bacteria in the gammaproteobacterial family, Chromatiaceae.</title>
        <authorList>
            <person name="Aviles F.A."/>
            <person name="Meyer T.E."/>
            <person name="Kyndt J.A."/>
        </authorList>
    </citation>
    <scope>NUCLEOTIDE SEQUENCE [LARGE SCALE GENOMIC DNA]</scope>
    <source>
        <strain evidence="1 2">DSM 18266</strain>
    </source>
</reference>
<dbReference type="EMBL" id="JAAIJR010000003">
    <property type="protein sequence ID" value="NEX19018.1"/>
    <property type="molecule type" value="Genomic_DNA"/>
</dbReference>
<name>A0A6P1DLT9_9GAMM</name>
<keyword evidence="2" id="KW-1185">Reference proteome</keyword>
<gene>
    <name evidence="1" type="ORF">G3480_01585</name>
</gene>
<evidence type="ECO:0000313" key="1">
    <source>
        <dbReference type="EMBL" id="NEX19018.1"/>
    </source>
</evidence>
<dbReference type="Proteomes" id="UP000471640">
    <property type="component" value="Unassembled WGS sequence"/>
</dbReference>
<protein>
    <submittedName>
        <fullName evidence="1">Uncharacterized protein</fullName>
    </submittedName>
</protein>
<sequence>MTVTDPEQASLEQPTLELTDPAESKAIAPRRLWHLVTNQLNLMYLLSAGLVTGPKGFGSKYYADPLSAAPGWIPLFDDAIPAGALAQATSEVGHLKPVIASVDLSNLRGPIQAVDLKSELRLLQWPEDARGDERLLWIPAPLPISWLQAILFPSKDARALVREQATDYANVPLDAYKQQVKARLFSAKSTLPWPIDGLSPPARDQPLQHVSAVGAVQGLLFGLGNRGDALIAAARCLTRLTQTSIQTPPGTPTENAVEPVDNPLLRGVLAWVDGESDLANADVQGRILARLLAAIVDAKTPVDGASAKEWCPPDTQQVVLDVLEAERQALAEPKWQEALTRLIADLKGAVGLGDATVSELLQRHSKPFSRGLILFFLRQRCDELLAMEQPLLTDQDRVVAAALFGARDGWMGLPPELQAMPGLTAAITHRMAMLAHRPQATGLDLGPAPPRVQPLRELLTTDGERWSKRQHDGALALARGMGWREALHTRISLGKGDYRLQVDGRGAHLLLDGDVKAVTIDVDASRLFELLALSAIPAALDAKVRATLGAQERERQS</sequence>